<name>A0ABZ3DLE1_9BURK</name>
<evidence type="ECO:0000313" key="1">
    <source>
        <dbReference type="EMBL" id="XAE49561.1"/>
    </source>
</evidence>
<evidence type="ECO:0000313" key="2">
    <source>
        <dbReference type="Proteomes" id="UP001448498"/>
    </source>
</evidence>
<dbReference type="EMBL" id="CP109821">
    <property type="protein sequence ID" value="XAE49561.1"/>
    <property type="molecule type" value="Genomic_DNA"/>
</dbReference>
<protein>
    <submittedName>
        <fullName evidence="1">Uncharacterized protein</fullName>
    </submittedName>
</protein>
<dbReference type="RefSeq" id="WP_342704247.1">
    <property type="nucleotide sequence ID" value="NZ_CP109821.1"/>
</dbReference>
<gene>
    <name evidence="1" type="ORF">OHZ10_08035</name>
</gene>
<reference evidence="1 2" key="1">
    <citation type="submission" date="2022-10" db="EMBL/GenBank/DDBJ databases">
        <title>Genomic of Burkholderia cepacia PN-1.</title>
        <authorList>
            <person name="Yang Y."/>
            <person name="Guan H."/>
            <person name="Huang J."/>
        </authorList>
    </citation>
    <scope>NUCLEOTIDE SEQUENCE [LARGE SCALE GENOMIC DNA]</scope>
    <source>
        <strain evidence="1 2">PN-1</strain>
    </source>
</reference>
<organism evidence="1 2">
    <name type="scientific">Burkholderia arboris</name>
    <dbReference type="NCBI Taxonomy" id="488730"/>
    <lineage>
        <taxon>Bacteria</taxon>
        <taxon>Pseudomonadati</taxon>
        <taxon>Pseudomonadota</taxon>
        <taxon>Betaproteobacteria</taxon>
        <taxon>Burkholderiales</taxon>
        <taxon>Burkholderiaceae</taxon>
        <taxon>Burkholderia</taxon>
        <taxon>Burkholderia cepacia complex</taxon>
    </lineage>
</organism>
<accession>A0ABZ3DLE1</accession>
<proteinExistence type="predicted"/>
<keyword evidence="2" id="KW-1185">Reference proteome</keyword>
<sequence>MQTKLFYEDEFEALQLMVSNSGKTIKEIACHLWPDMRPESAYAKLKACLNPKGDENFKFSQVIALMRFCNCYDPLYYICDETLHARPDRKVPEDDVVKLTEAINGAMDVVLKATNALERIRAQTTEMRQVPRRVA</sequence>
<dbReference type="Proteomes" id="UP001448498">
    <property type="component" value="Chromosome 1"/>
</dbReference>